<organism evidence="1 2">
    <name type="scientific">Triticum urartu</name>
    <name type="common">Red wild einkorn</name>
    <name type="synonym">Crithodium urartu</name>
    <dbReference type="NCBI Taxonomy" id="4572"/>
    <lineage>
        <taxon>Eukaryota</taxon>
        <taxon>Viridiplantae</taxon>
        <taxon>Streptophyta</taxon>
        <taxon>Embryophyta</taxon>
        <taxon>Tracheophyta</taxon>
        <taxon>Spermatophyta</taxon>
        <taxon>Magnoliopsida</taxon>
        <taxon>Liliopsida</taxon>
        <taxon>Poales</taxon>
        <taxon>Poaceae</taxon>
        <taxon>BOP clade</taxon>
        <taxon>Pooideae</taxon>
        <taxon>Triticodae</taxon>
        <taxon>Triticeae</taxon>
        <taxon>Triticinae</taxon>
        <taxon>Triticum</taxon>
    </lineage>
</organism>
<reference evidence="1" key="2">
    <citation type="submission" date="2018-03" db="EMBL/GenBank/DDBJ databases">
        <title>The Triticum urartu genome reveals the dynamic nature of wheat genome evolution.</title>
        <authorList>
            <person name="Ling H."/>
            <person name="Ma B."/>
            <person name="Shi X."/>
            <person name="Liu H."/>
            <person name="Dong L."/>
            <person name="Sun H."/>
            <person name="Cao Y."/>
            <person name="Gao Q."/>
            <person name="Zheng S."/>
            <person name="Li Y."/>
            <person name="Yu Y."/>
            <person name="Du H."/>
            <person name="Qi M."/>
            <person name="Li Y."/>
            <person name="Yu H."/>
            <person name="Cui Y."/>
            <person name="Wang N."/>
            <person name="Chen C."/>
            <person name="Wu H."/>
            <person name="Zhao Y."/>
            <person name="Zhang J."/>
            <person name="Li Y."/>
            <person name="Zhou W."/>
            <person name="Zhang B."/>
            <person name="Hu W."/>
            <person name="Eijk M."/>
            <person name="Tang J."/>
            <person name="Witsenboer H."/>
            <person name="Zhao S."/>
            <person name="Li Z."/>
            <person name="Zhang A."/>
            <person name="Wang D."/>
            <person name="Liang C."/>
        </authorList>
    </citation>
    <scope>NUCLEOTIDE SEQUENCE [LARGE SCALE GENOMIC DNA]</scope>
    <source>
        <strain evidence="1">cv. G1812</strain>
    </source>
</reference>
<reference evidence="1" key="3">
    <citation type="submission" date="2022-06" db="UniProtKB">
        <authorList>
            <consortium name="EnsemblPlants"/>
        </authorList>
    </citation>
    <scope>IDENTIFICATION</scope>
</reference>
<accession>A0A8R7QFK8</accession>
<proteinExistence type="predicted"/>
<evidence type="ECO:0000313" key="1">
    <source>
        <dbReference type="EnsemblPlants" id="TuG1812G0500001478.01.T01"/>
    </source>
</evidence>
<keyword evidence="2" id="KW-1185">Reference proteome</keyword>
<dbReference type="EnsemblPlants" id="TuG1812G0500001478.01.T01">
    <property type="protein sequence ID" value="TuG1812G0500001478.01.T01"/>
    <property type="gene ID" value="TuG1812G0500001478.01"/>
</dbReference>
<protein>
    <submittedName>
        <fullName evidence="1">Uncharacterized protein</fullName>
    </submittedName>
</protein>
<name>A0A8R7QFK8_TRIUA</name>
<sequence length="73" mass="8175">MCEEFAAGSLDCALRLSSLLRPSLCLSPYILFRVVSRCISSAKMMGRGPKLQGQMVGSIKSKILWLLYILYFL</sequence>
<dbReference type="AlphaFoldDB" id="A0A8R7QFK8"/>
<reference evidence="2" key="1">
    <citation type="journal article" date="2013" name="Nature">
        <title>Draft genome of the wheat A-genome progenitor Triticum urartu.</title>
        <authorList>
            <person name="Ling H.Q."/>
            <person name="Zhao S."/>
            <person name="Liu D."/>
            <person name="Wang J."/>
            <person name="Sun H."/>
            <person name="Zhang C."/>
            <person name="Fan H."/>
            <person name="Li D."/>
            <person name="Dong L."/>
            <person name="Tao Y."/>
            <person name="Gao C."/>
            <person name="Wu H."/>
            <person name="Li Y."/>
            <person name="Cui Y."/>
            <person name="Guo X."/>
            <person name="Zheng S."/>
            <person name="Wang B."/>
            <person name="Yu K."/>
            <person name="Liang Q."/>
            <person name="Yang W."/>
            <person name="Lou X."/>
            <person name="Chen J."/>
            <person name="Feng M."/>
            <person name="Jian J."/>
            <person name="Zhang X."/>
            <person name="Luo G."/>
            <person name="Jiang Y."/>
            <person name="Liu J."/>
            <person name="Wang Z."/>
            <person name="Sha Y."/>
            <person name="Zhang B."/>
            <person name="Wu H."/>
            <person name="Tang D."/>
            <person name="Shen Q."/>
            <person name="Xue P."/>
            <person name="Zou S."/>
            <person name="Wang X."/>
            <person name="Liu X."/>
            <person name="Wang F."/>
            <person name="Yang Y."/>
            <person name="An X."/>
            <person name="Dong Z."/>
            <person name="Zhang K."/>
            <person name="Zhang X."/>
            <person name="Luo M.C."/>
            <person name="Dvorak J."/>
            <person name="Tong Y."/>
            <person name="Wang J."/>
            <person name="Yang H."/>
            <person name="Li Z."/>
            <person name="Wang D."/>
            <person name="Zhang A."/>
            <person name="Wang J."/>
        </authorList>
    </citation>
    <scope>NUCLEOTIDE SEQUENCE</scope>
    <source>
        <strain evidence="2">cv. G1812</strain>
    </source>
</reference>
<dbReference type="Proteomes" id="UP000015106">
    <property type="component" value="Chromosome 5"/>
</dbReference>
<evidence type="ECO:0000313" key="2">
    <source>
        <dbReference type="Proteomes" id="UP000015106"/>
    </source>
</evidence>
<dbReference type="Gramene" id="TuG1812G0500001478.01.T01">
    <property type="protein sequence ID" value="TuG1812G0500001478.01.T01"/>
    <property type="gene ID" value="TuG1812G0500001478.01"/>
</dbReference>